<protein>
    <submittedName>
        <fullName evidence="2">Uncharacterized protein</fullName>
    </submittedName>
</protein>
<proteinExistence type="predicted"/>
<comment type="caution">
    <text evidence="2">The sequence shown here is derived from an EMBL/GenBank/DDBJ whole genome shotgun (WGS) entry which is preliminary data.</text>
</comment>
<feature type="compositionally biased region" description="Acidic residues" evidence="1">
    <location>
        <begin position="41"/>
        <end position="51"/>
    </location>
</feature>
<reference evidence="2" key="2">
    <citation type="journal article" date="2024" name="Plant">
        <title>Genomic evolution and insights into agronomic trait innovations of Sesamum species.</title>
        <authorList>
            <person name="Miao H."/>
            <person name="Wang L."/>
            <person name="Qu L."/>
            <person name="Liu H."/>
            <person name="Sun Y."/>
            <person name="Le M."/>
            <person name="Wang Q."/>
            <person name="Wei S."/>
            <person name="Zheng Y."/>
            <person name="Lin W."/>
            <person name="Duan Y."/>
            <person name="Cao H."/>
            <person name="Xiong S."/>
            <person name="Wang X."/>
            <person name="Wei L."/>
            <person name="Li C."/>
            <person name="Ma Q."/>
            <person name="Ju M."/>
            <person name="Zhao R."/>
            <person name="Li G."/>
            <person name="Mu C."/>
            <person name="Tian Q."/>
            <person name="Mei H."/>
            <person name="Zhang T."/>
            <person name="Gao T."/>
            <person name="Zhang H."/>
        </authorList>
    </citation>
    <scope>NUCLEOTIDE SEQUENCE</scope>
    <source>
        <strain evidence="2">G02</strain>
    </source>
</reference>
<dbReference type="AlphaFoldDB" id="A0AAW2KR85"/>
<feature type="region of interest" description="Disordered" evidence="1">
    <location>
        <begin position="12"/>
        <end position="57"/>
    </location>
</feature>
<accession>A0AAW2KR85</accession>
<evidence type="ECO:0000256" key="1">
    <source>
        <dbReference type="SAM" id="MobiDB-lite"/>
    </source>
</evidence>
<reference evidence="2" key="1">
    <citation type="submission" date="2020-06" db="EMBL/GenBank/DDBJ databases">
        <authorList>
            <person name="Li T."/>
            <person name="Hu X."/>
            <person name="Zhang T."/>
            <person name="Song X."/>
            <person name="Zhang H."/>
            <person name="Dai N."/>
            <person name="Sheng W."/>
            <person name="Hou X."/>
            <person name="Wei L."/>
        </authorList>
    </citation>
    <scope>NUCLEOTIDE SEQUENCE</scope>
    <source>
        <strain evidence="2">G02</strain>
        <tissue evidence="2">Leaf</tissue>
    </source>
</reference>
<organism evidence="2">
    <name type="scientific">Sesamum radiatum</name>
    <name type="common">Black benniseed</name>
    <dbReference type="NCBI Taxonomy" id="300843"/>
    <lineage>
        <taxon>Eukaryota</taxon>
        <taxon>Viridiplantae</taxon>
        <taxon>Streptophyta</taxon>
        <taxon>Embryophyta</taxon>
        <taxon>Tracheophyta</taxon>
        <taxon>Spermatophyta</taxon>
        <taxon>Magnoliopsida</taxon>
        <taxon>eudicotyledons</taxon>
        <taxon>Gunneridae</taxon>
        <taxon>Pentapetalae</taxon>
        <taxon>asterids</taxon>
        <taxon>lamiids</taxon>
        <taxon>Lamiales</taxon>
        <taxon>Pedaliaceae</taxon>
        <taxon>Sesamum</taxon>
    </lineage>
</organism>
<gene>
    <name evidence="2" type="ORF">Sradi_5851000</name>
</gene>
<sequence>MPPVLSTTIVTHTEATAEGGRGSSPTIGISTTRKRKLIGADDSDEADDDGDGLPLRS</sequence>
<dbReference type="EMBL" id="JACGWJ010000027">
    <property type="protein sequence ID" value="KAL0309087.1"/>
    <property type="molecule type" value="Genomic_DNA"/>
</dbReference>
<evidence type="ECO:0000313" key="2">
    <source>
        <dbReference type="EMBL" id="KAL0309087.1"/>
    </source>
</evidence>
<name>A0AAW2KR85_SESRA</name>